<dbReference type="InterPro" id="IPR014710">
    <property type="entry name" value="RmlC-like_jellyroll"/>
</dbReference>
<dbReference type="InterPro" id="IPR011051">
    <property type="entry name" value="RmlC_Cupin_sf"/>
</dbReference>
<organism evidence="3 4">
    <name type="scientific">Undibacterium luofuense</name>
    <dbReference type="NCBI Taxonomy" id="2828733"/>
    <lineage>
        <taxon>Bacteria</taxon>
        <taxon>Pseudomonadati</taxon>
        <taxon>Pseudomonadota</taxon>
        <taxon>Betaproteobacteria</taxon>
        <taxon>Burkholderiales</taxon>
        <taxon>Oxalobacteraceae</taxon>
        <taxon>Undibacterium</taxon>
    </lineage>
</organism>
<feature type="domain" description="Cupin type-2" evidence="2">
    <location>
        <begin position="67"/>
        <end position="135"/>
    </location>
</feature>
<comment type="caution">
    <text evidence="3">The sequence shown here is derived from an EMBL/GenBank/DDBJ whole genome shotgun (WGS) entry which is preliminary data.</text>
</comment>
<gene>
    <name evidence="3" type="ORF">KDM89_02020</name>
</gene>
<proteinExistence type="predicted"/>
<evidence type="ECO:0000313" key="3">
    <source>
        <dbReference type="EMBL" id="MBR7780904.1"/>
    </source>
</evidence>
<dbReference type="InterPro" id="IPR013096">
    <property type="entry name" value="Cupin_2"/>
</dbReference>
<dbReference type="RefSeq" id="WP_212686257.1">
    <property type="nucleotide sequence ID" value="NZ_JAGSPN010000001.1"/>
</dbReference>
<name>A0A941DJT8_9BURK</name>
<evidence type="ECO:0000313" key="4">
    <source>
        <dbReference type="Proteomes" id="UP000680067"/>
    </source>
</evidence>
<feature type="chain" id="PRO_5036839100" evidence="1">
    <location>
        <begin position="28"/>
        <end position="148"/>
    </location>
</feature>
<dbReference type="CDD" id="cd02236">
    <property type="entry name" value="cupin_CV2614-like"/>
    <property type="match status" value="1"/>
</dbReference>
<dbReference type="Proteomes" id="UP000680067">
    <property type="component" value="Unassembled WGS sequence"/>
</dbReference>
<feature type="signal peptide" evidence="1">
    <location>
        <begin position="1"/>
        <end position="27"/>
    </location>
</feature>
<sequence length="148" mass="15433">MQGFVTSRLAALLAGMALTGFSSIALADGAAHAGAVSEVLLKSTTSWDGKAYAAYPAGQPEMTVLKITIPPKTSLPWHHHPVLNAAYVVSGQLTVEKQENGEKKLLGPGQVLPEMVGSIHRGTSGDEPVVLIVFYAGAQGTPLTIKND</sequence>
<evidence type="ECO:0000259" key="2">
    <source>
        <dbReference type="Pfam" id="PF07883"/>
    </source>
</evidence>
<dbReference type="EMBL" id="JAGSPN010000001">
    <property type="protein sequence ID" value="MBR7780904.1"/>
    <property type="molecule type" value="Genomic_DNA"/>
</dbReference>
<keyword evidence="1" id="KW-0732">Signal</keyword>
<dbReference type="AlphaFoldDB" id="A0A941DJT8"/>
<keyword evidence="4" id="KW-1185">Reference proteome</keyword>
<dbReference type="SUPFAM" id="SSF51182">
    <property type="entry name" value="RmlC-like cupins"/>
    <property type="match status" value="1"/>
</dbReference>
<dbReference type="Pfam" id="PF07883">
    <property type="entry name" value="Cupin_2"/>
    <property type="match status" value="1"/>
</dbReference>
<accession>A0A941DJT8</accession>
<dbReference type="Gene3D" id="2.60.120.10">
    <property type="entry name" value="Jelly Rolls"/>
    <property type="match status" value="1"/>
</dbReference>
<evidence type="ECO:0000256" key="1">
    <source>
        <dbReference type="SAM" id="SignalP"/>
    </source>
</evidence>
<protein>
    <submittedName>
        <fullName evidence="3">Cupin domain-containing protein</fullName>
    </submittedName>
</protein>
<reference evidence="3" key="1">
    <citation type="submission" date="2021-04" db="EMBL/GenBank/DDBJ databases">
        <title>novel species isolated from subtropical streams in China.</title>
        <authorList>
            <person name="Lu H."/>
        </authorList>
    </citation>
    <scope>NUCLEOTIDE SEQUENCE</scope>
    <source>
        <strain evidence="3">LFS511W</strain>
    </source>
</reference>